<dbReference type="PRINTS" id="PR00992">
    <property type="entry name" value="ALARACEMASE"/>
</dbReference>
<evidence type="ECO:0000256" key="5">
    <source>
        <dbReference type="PIRSR" id="PIRSR600821-50"/>
    </source>
</evidence>
<dbReference type="RefSeq" id="WP_103933108.1">
    <property type="nucleotide sequence ID" value="NZ_FNVA01000003.1"/>
</dbReference>
<sequence>MKSWTEISAARLRSNYLALKAAAGEGVAALGVIKANAYGHDAVLCGRVLVEAGAAMLGVADVEEAARLREEGGLTEPAILIMSGIEAADARAVLAHRLTPIVWTAAQLSALEEAAAAAKQPISIHLEIDTGMARQGAAPGAELAAILAQLTASRWLVLEGLMTHLANSQVERGRFTAKQVAAFEAALQQVLAAGLHPEYLHLANSNAIDEGSTLRWLRETCAQYGIQPMVRPGIALYGYILPIENQRDEQGDELPIEGAVAAKLQPVLTWKTRIMALRELTAGQHVGYNSSFTAHLPMRTALLPIGYSDGFRRSASSAAPPDWQRGWVMIAGRRAYVLGRVSMNLTVVDVTDIPEAIVGAEVTLLGEGVTADDHAAWAGTISYEILCGIRAEHVLRA</sequence>
<keyword evidence="9" id="KW-1185">Reference proteome</keyword>
<comment type="function">
    <text evidence="4">Catalyzes the interconversion of L-alanine and D-alanine. May also act on other amino acids.</text>
</comment>
<keyword evidence="3 4" id="KW-0413">Isomerase</keyword>
<dbReference type="OrthoDB" id="9813814at2"/>
<dbReference type="GO" id="GO:0008784">
    <property type="term" value="F:alanine racemase activity"/>
    <property type="evidence" value="ECO:0007669"/>
    <property type="project" value="UniProtKB-UniRule"/>
</dbReference>
<feature type="active site" description="Proton acceptor; specific for D-alanine" evidence="4">
    <location>
        <position position="34"/>
    </location>
</feature>
<dbReference type="InterPro" id="IPR000821">
    <property type="entry name" value="Ala_racemase"/>
</dbReference>
<dbReference type="UniPathway" id="UPA00042">
    <property type="reaction ID" value="UER00497"/>
</dbReference>
<feature type="domain" description="Alanine racemase C-terminal" evidence="7">
    <location>
        <begin position="267"/>
        <end position="396"/>
    </location>
</feature>
<evidence type="ECO:0000256" key="3">
    <source>
        <dbReference type="ARBA" id="ARBA00023235"/>
    </source>
</evidence>
<proteinExistence type="inferred from homology"/>
<evidence type="ECO:0000256" key="4">
    <source>
        <dbReference type="HAMAP-Rule" id="MF_01201"/>
    </source>
</evidence>
<dbReference type="EMBL" id="FNVA01000003">
    <property type="protein sequence ID" value="SEG21666.1"/>
    <property type="molecule type" value="Genomic_DNA"/>
</dbReference>
<dbReference type="Pfam" id="PF01168">
    <property type="entry name" value="Ala_racemase_N"/>
    <property type="match status" value="1"/>
</dbReference>
<evidence type="ECO:0000313" key="8">
    <source>
        <dbReference type="EMBL" id="SEG21666.1"/>
    </source>
</evidence>
<organism evidence="8 9">
    <name type="scientific">Bryocella elongata</name>
    <dbReference type="NCBI Taxonomy" id="863522"/>
    <lineage>
        <taxon>Bacteria</taxon>
        <taxon>Pseudomonadati</taxon>
        <taxon>Acidobacteriota</taxon>
        <taxon>Terriglobia</taxon>
        <taxon>Terriglobales</taxon>
        <taxon>Acidobacteriaceae</taxon>
        <taxon>Bryocella</taxon>
    </lineage>
</organism>
<dbReference type="SUPFAM" id="SSF51419">
    <property type="entry name" value="PLP-binding barrel"/>
    <property type="match status" value="1"/>
</dbReference>
<dbReference type="Proteomes" id="UP000236728">
    <property type="component" value="Unassembled WGS sequence"/>
</dbReference>
<comment type="pathway">
    <text evidence="4">Amino-acid biosynthesis; D-alanine biosynthesis; D-alanine from L-alanine: step 1/1.</text>
</comment>
<dbReference type="InterPro" id="IPR009006">
    <property type="entry name" value="Ala_racemase/Decarboxylase_C"/>
</dbReference>
<dbReference type="SUPFAM" id="SSF50621">
    <property type="entry name" value="Alanine racemase C-terminal domain-like"/>
    <property type="match status" value="1"/>
</dbReference>
<dbReference type="Gene3D" id="3.20.20.10">
    <property type="entry name" value="Alanine racemase"/>
    <property type="match status" value="1"/>
</dbReference>
<comment type="catalytic activity">
    <reaction evidence="4">
        <text>L-alanine = D-alanine</text>
        <dbReference type="Rhea" id="RHEA:20249"/>
        <dbReference type="ChEBI" id="CHEBI:57416"/>
        <dbReference type="ChEBI" id="CHEBI:57972"/>
        <dbReference type="EC" id="5.1.1.1"/>
    </reaction>
</comment>
<dbReference type="Gene3D" id="2.40.37.10">
    <property type="entry name" value="Lyase, Ornithine Decarboxylase, Chain A, domain 1"/>
    <property type="match status" value="1"/>
</dbReference>
<dbReference type="GO" id="GO:0030632">
    <property type="term" value="P:D-alanine biosynthetic process"/>
    <property type="evidence" value="ECO:0007669"/>
    <property type="project" value="UniProtKB-UniRule"/>
</dbReference>
<dbReference type="GO" id="GO:0030170">
    <property type="term" value="F:pyridoxal phosphate binding"/>
    <property type="evidence" value="ECO:0007669"/>
    <property type="project" value="UniProtKB-UniRule"/>
</dbReference>
<dbReference type="InterPro" id="IPR001608">
    <property type="entry name" value="Ala_racemase_N"/>
</dbReference>
<feature type="active site" description="Proton acceptor; specific for L-alanine" evidence="4">
    <location>
        <position position="288"/>
    </location>
</feature>
<dbReference type="PROSITE" id="PS00395">
    <property type="entry name" value="ALANINE_RACEMASE"/>
    <property type="match status" value="1"/>
</dbReference>
<dbReference type="EC" id="5.1.1.1" evidence="4"/>
<feature type="modified residue" description="N6-(pyridoxal phosphate)lysine" evidence="4 5">
    <location>
        <position position="34"/>
    </location>
</feature>
<accession>A0A1H5YE05</accession>
<dbReference type="PANTHER" id="PTHR30511:SF0">
    <property type="entry name" value="ALANINE RACEMASE, CATABOLIC-RELATED"/>
    <property type="match status" value="1"/>
</dbReference>
<evidence type="ECO:0000256" key="2">
    <source>
        <dbReference type="ARBA" id="ARBA00022898"/>
    </source>
</evidence>
<evidence type="ECO:0000256" key="6">
    <source>
        <dbReference type="PIRSR" id="PIRSR600821-52"/>
    </source>
</evidence>
<evidence type="ECO:0000259" key="7">
    <source>
        <dbReference type="SMART" id="SM01005"/>
    </source>
</evidence>
<reference evidence="8 9" key="1">
    <citation type="submission" date="2016-10" db="EMBL/GenBank/DDBJ databases">
        <authorList>
            <person name="de Groot N.N."/>
        </authorList>
    </citation>
    <scope>NUCLEOTIDE SEQUENCE [LARGE SCALE GENOMIC DNA]</scope>
    <source>
        <strain evidence="8 9">DSM 22489</strain>
    </source>
</reference>
<dbReference type="Pfam" id="PF00842">
    <property type="entry name" value="Ala_racemase_C"/>
    <property type="match status" value="1"/>
</dbReference>
<feature type="binding site" evidence="4 6">
    <location>
        <position position="343"/>
    </location>
    <ligand>
        <name>substrate</name>
    </ligand>
</feature>
<feature type="binding site" evidence="4 6">
    <location>
        <position position="134"/>
    </location>
    <ligand>
        <name>substrate</name>
    </ligand>
</feature>
<gene>
    <name evidence="8" type="ORF">SAMN05421819_2237</name>
</gene>
<dbReference type="InterPro" id="IPR011079">
    <property type="entry name" value="Ala_racemase_C"/>
</dbReference>
<evidence type="ECO:0000313" key="9">
    <source>
        <dbReference type="Proteomes" id="UP000236728"/>
    </source>
</evidence>
<keyword evidence="2 4" id="KW-0663">Pyridoxal phosphate</keyword>
<dbReference type="NCBIfam" id="TIGR00492">
    <property type="entry name" value="alr"/>
    <property type="match status" value="1"/>
</dbReference>
<evidence type="ECO:0000256" key="1">
    <source>
        <dbReference type="ARBA" id="ARBA00001933"/>
    </source>
</evidence>
<dbReference type="GO" id="GO:0005829">
    <property type="term" value="C:cytosol"/>
    <property type="evidence" value="ECO:0007669"/>
    <property type="project" value="TreeGrafter"/>
</dbReference>
<dbReference type="InterPro" id="IPR029066">
    <property type="entry name" value="PLP-binding_barrel"/>
</dbReference>
<dbReference type="PANTHER" id="PTHR30511">
    <property type="entry name" value="ALANINE RACEMASE"/>
    <property type="match status" value="1"/>
</dbReference>
<name>A0A1H5YE05_9BACT</name>
<dbReference type="CDD" id="cd00430">
    <property type="entry name" value="PLPDE_III_AR"/>
    <property type="match status" value="1"/>
</dbReference>
<comment type="similarity">
    <text evidence="4">Belongs to the alanine racemase family.</text>
</comment>
<dbReference type="AlphaFoldDB" id="A0A1H5YE05"/>
<protein>
    <recommendedName>
        <fullName evidence="4">Alanine racemase</fullName>
        <ecNumber evidence="4">5.1.1.1</ecNumber>
    </recommendedName>
</protein>
<dbReference type="InterPro" id="IPR020622">
    <property type="entry name" value="Ala_racemase_pyridoxalP-BS"/>
</dbReference>
<dbReference type="HAMAP" id="MF_01201">
    <property type="entry name" value="Ala_racemase"/>
    <property type="match status" value="1"/>
</dbReference>
<dbReference type="SMART" id="SM01005">
    <property type="entry name" value="Ala_racemase_C"/>
    <property type="match status" value="1"/>
</dbReference>
<comment type="cofactor">
    <cofactor evidence="1 4 5">
        <name>pyridoxal 5'-phosphate</name>
        <dbReference type="ChEBI" id="CHEBI:597326"/>
    </cofactor>
</comment>